<feature type="binding site" evidence="3">
    <location>
        <begin position="376"/>
        <end position="383"/>
    </location>
    <ligand>
        <name>ATP</name>
        <dbReference type="ChEBI" id="CHEBI:30616"/>
    </ligand>
</feature>
<dbReference type="GO" id="GO:0008017">
    <property type="term" value="F:microtubule binding"/>
    <property type="evidence" value="ECO:0007669"/>
    <property type="project" value="InterPro"/>
</dbReference>
<accession>C4R995</accession>
<dbReference type="OrthoDB" id="3176171at2759"/>
<dbReference type="InterPro" id="IPR019821">
    <property type="entry name" value="Kinesin_motor_CS"/>
</dbReference>
<dbReference type="PROSITE" id="PS50067">
    <property type="entry name" value="KINESIN_MOTOR_2"/>
    <property type="match status" value="1"/>
</dbReference>
<dbReference type="GO" id="GO:0007018">
    <property type="term" value="P:microtubule-based movement"/>
    <property type="evidence" value="ECO:0007669"/>
    <property type="project" value="InterPro"/>
</dbReference>
<organism evidence="6 7">
    <name type="scientific">Komagataella phaffii (strain GS115 / ATCC 20864)</name>
    <name type="common">Yeast</name>
    <name type="synonym">Pichia pastoris</name>
    <dbReference type="NCBI Taxonomy" id="644223"/>
    <lineage>
        <taxon>Eukaryota</taxon>
        <taxon>Fungi</taxon>
        <taxon>Dikarya</taxon>
        <taxon>Ascomycota</taxon>
        <taxon>Saccharomycotina</taxon>
        <taxon>Pichiomycetes</taxon>
        <taxon>Pichiales</taxon>
        <taxon>Pichiaceae</taxon>
        <taxon>Komagataella</taxon>
    </lineage>
</organism>
<dbReference type="InterPro" id="IPR001752">
    <property type="entry name" value="Kinesin_motor_dom"/>
</dbReference>
<dbReference type="InParanoid" id="C4R995"/>
<dbReference type="SMART" id="SM00129">
    <property type="entry name" value="KISc"/>
    <property type="match status" value="1"/>
</dbReference>
<dbReference type="Pfam" id="PF00225">
    <property type="entry name" value="Kinesin"/>
    <property type="match status" value="1"/>
</dbReference>
<dbReference type="PRINTS" id="PR00380">
    <property type="entry name" value="KINESINHEAVY"/>
</dbReference>
<reference evidence="6 7" key="1">
    <citation type="journal article" date="2009" name="Nat. Biotechnol.">
        <title>Genome sequence of the recombinant protein production host Pichia pastoris.</title>
        <authorList>
            <person name="De Schutter K."/>
            <person name="Lin Y.C."/>
            <person name="Tiels P."/>
            <person name="Van Hecke A."/>
            <person name="Glinka S."/>
            <person name="Weber-Lehmann J."/>
            <person name="Rouze P."/>
            <person name="Van de Peer Y."/>
            <person name="Callewaert N."/>
        </authorList>
    </citation>
    <scope>NUCLEOTIDE SEQUENCE [LARGE SCALE GENOMIC DNA]</scope>
    <source>
        <strain evidence="7">GS115 / ATCC 20864</strain>
    </source>
</reference>
<dbReference type="Proteomes" id="UP000000314">
    <property type="component" value="Chromosome 4"/>
</dbReference>
<sequence>MSYLLKESWCQDEKFHLAKDTLMQLINERAKLRYCYEKTRDEFEALYKRTLWHESEIEKVFETRRQLVRNLKLKLHLQQKEAFLLFRRETNMLKQSLIDVKTKIINTKLSQLAVDERECHETLKANKLVLRGITTMSERRLTQQVRDFESCMVHLVRSNQSQQKTFSLLIMKQGLRKRSIENQLSQISVKRPSLMSERKILESDYRSMQKQKSNTEEQLKLMTITRKTQKSSANEIKDSQIVESSLQEVRTSSANHQRLLQNKELKTRNLHNKLQGLKGNLRVYCRLRPLVTDEQESIGFNISDMEWNLKESITIYAGATGNNRIGKSVIKEQKTYTFHFDKVFSPFSTNTDIFREISPLIHCALEGTNVTIFAYGQTGSGKSFTMSKIDDGLISRSMDLLFNERNKDIRIFVQLIEIYNNKLFNLLEHKRNKPYEIRHNKTTRTTEVLGMDEIFVNSQEQIKEMLLKAEENKRTSATNINEKSSRSHTVFRFVFRSCETNCLISTLHLIDLAGSERISQSKVIGDRLKETQHINKSLSCLNYVVHSIHQNHHHIPYRNSKLTYLLQYSLEPSSKTLMFVNVNPNKLFFNETLTSLRFAEKVNNTKVISYNA</sequence>
<dbReference type="STRING" id="644223.C4R995"/>
<dbReference type="SMR" id="C4R995"/>
<feature type="domain" description="Kinesin motor" evidence="5">
    <location>
        <begin position="280"/>
        <end position="605"/>
    </location>
</feature>
<name>C4R995_KOMPG</name>
<keyword evidence="2 3" id="KW-0067">ATP-binding</keyword>
<evidence type="ECO:0000256" key="3">
    <source>
        <dbReference type="PROSITE-ProRule" id="PRU00283"/>
    </source>
</evidence>
<evidence type="ECO:0000313" key="7">
    <source>
        <dbReference type="Proteomes" id="UP000000314"/>
    </source>
</evidence>
<evidence type="ECO:0000259" key="5">
    <source>
        <dbReference type="PROSITE" id="PS50067"/>
    </source>
</evidence>
<keyword evidence="3 4" id="KW-0505">Motor protein</keyword>
<dbReference type="InterPro" id="IPR036961">
    <property type="entry name" value="Kinesin_motor_dom_sf"/>
</dbReference>
<dbReference type="SUPFAM" id="SSF52540">
    <property type="entry name" value="P-loop containing nucleoside triphosphate hydrolases"/>
    <property type="match status" value="1"/>
</dbReference>
<dbReference type="PROSITE" id="PS00411">
    <property type="entry name" value="KINESIN_MOTOR_1"/>
    <property type="match status" value="1"/>
</dbReference>
<evidence type="ECO:0000256" key="1">
    <source>
        <dbReference type="ARBA" id="ARBA00022741"/>
    </source>
</evidence>
<protein>
    <recommendedName>
        <fullName evidence="4">Kinesin-like protein</fullName>
    </recommendedName>
</protein>
<dbReference type="OMA" id="RETSICK"/>
<dbReference type="Gene3D" id="3.40.850.10">
    <property type="entry name" value="Kinesin motor domain"/>
    <property type="match status" value="1"/>
</dbReference>
<evidence type="ECO:0000256" key="4">
    <source>
        <dbReference type="RuleBase" id="RU000394"/>
    </source>
</evidence>
<keyword evidence="4" id="KW-0493">Microtubule</keyword>
<dbReference type="InterPro" id="IPR027417">
    <property type="entry name" value="P-loop_NTPase"/>
</dbReference>
<dbReference type="FunCoup" id="C4R995">
    <property type="interactions" value="347"/>
</dbReference>
<dbReference type="GO" id="GO:0003777">
    <property type="term" value="F:microtubule motor activity"/>
    <property type="evidence" value="ECO:0007669"/>
    <property type="project" value="InterPro"/>
</dbReference>
<evidence type="ECO:0000313" key="6">
    <source>
        <dbReference type="EMBL" id="CAY72170.1"/>
    </source>
</evidence>
<proteinExistence type="inferred from homology"/>
<dbReference type="AlphaFoldDB" id="C4R995"/>
<evidence type="ECO:0000256" key="2">
    <source>
        <dbReference type="ARBA" id="ARBA00022840"/>
    </source>
</evidence>
<dbReference type="KEGG" id="ppa:PAS_chr4_0900"/>
<dbReference type="HOGENOM" id="CLU_001485_12_4_1"/>
<dbReference type="EMBL" id="FN392322">
    <property type="protein sequence ID" value="CAY72170.1"/>
    <property type="molecule type" value="Genomic_DNA"/>
</dbReference>
<dbReference type="RefSeq" id="XP_002494349.1">
    <property type="nucleotide sequence ID" value="XM_002494304.1"/>
</dbReference>
<keyword evidence="1 3" id="KW-0547">Nucleotide-binding</keyword>
<keyword evidence="7" id="KW-1185">Reference proteome</keyword>
<gene>
    <name evidence="6" type="ordered locus">PAS_chr4_0900</name>
</gene>
<dbReference type="GO" id="GO:0005874">
    <property type="term" value="C:microtubule"/>
    <property type="evidence" value="ECO:0007669"/>
    <property type="project" value="UniProtKB-KW"/>
</dbReference>
<dbReference type="GO" id="GO:0005524">
    <property type="term" value="F:ATP binding"/>
    <property type="evidence" value="ECO:0007669"/>
    <property type="project" value="UniProtKB-UniRule"/>
</dbReference>
<dbReference type="InterPro" id="IPR027640">
    <property type="entry name" value="Kinesin-like_fam"/>
</dbReference>
<comment type="similarity">
    <text evidence="3 4">Belongs to the TRAFAC class myosin-kinesin ATPase superfamily. Kinesin family.</text>
</comment>
<dbReference type="PANTHER" id="PTHR47972">
    <property type="entry name" value="KINESIN-LIKE PROTEIN KLP-3"/>
    <property type="match status" value="1"/>
</dbReference>
<dbReference type="eggNOG" id="KOG0239">
    <property type="taxonomic scope" value="Eukaryota"/>
</dbReference>
<dbReference type="GeneID" id="8201304"/>